<name>A0A6B0V851_IXORI</name>
<keyword evidence="2" id="KW-0732">Signal</keyword>
<feature type="chain" id="PRO_5025480827" evidence="2">
    <location>
        <begin position="30"/>
        <end position="298"/>
    </location>
</feature>
<feature type="region of interest" description="Disordered" evidence="1">
    <location>
        <begin position="137"/>
        <end position="165"/>
    </location>
</feature>
<reference evidence="3" key="1">
    <citation type="submission" date="2019-12" db="EMBL/GenBank/DDBJ databases">
        <title>An insight into the sialome of adult female Ixodes ricinus ticks feeding for 6 days.</title>
        <authorList>
            <person name="Perner J."/>
            <person name="Ribeiro J.M.C."/>
        </authorList>
    </citation>
    <scope>NUCLEOTIDE SEQUENCE</scope>
    <source>
        <strain evidence="3">Semi-engorged</strain>
        <tissue evidence="3">Salivary glands</tissue>
    </source>
</reference>
<dbReference type="EMBL" id="GIFC01015871">
    <property type="protein sequence ID" value="MXU97954.1"/>
    <property type="molecule type" value="Transcribed_RNA"/>
</dbReference>
<evidence type="ECO:0000256" key="2">
    <source>
        <dbReference type="SAM" id="SignalP"/>
    </source>
</evidence>
<proteinExistence type="predicted"/>
<feature type="signal peptide" evidence="2">
    <location>
        <begin position="1"/>
        <end position="29"/>
    </location>
</feature>
<dbReference type="AlphaFoldDB" id="A0A6B0V851"/>
<evidence type="ECO:0000256" key="1">
    <source>
        <dbReference type="SAM" id="MobiDB-lite"/>
    </source>
</evidence>
<organism evidence="3">
    <name type="scientific">Ixodes ricinus</name>
    <name type="common">Common tick</name>
    <name type="synonym">Acarus ricinus</name>
    <dbReference type="NCBI Taxonomy" id="34613"/>
    <lineage>
        <taxon>Eukaryota</taxon>
        <taxon>Metazoa</taxon>
        <taxon>Ecdysozoa</taxon>
        <taxon>Arthropoda</taxon>
        <taxon>Chelicerata</taxon>
        <taxon>Arachnida</taxon>
        <taxon>Acari</taxon>
        <taxon>Parasitiformes</taxon>
        <taxon>Ixodida</taxon>
        <taxon>Ixodoidea</taxon>
        <taxon>Ixodidae</taxon>
        <taxon>Ixodinae</taxon>
        <taxon>Ixodes</taxon>
    </lineage>
</organism>
<sequence length="298" mass="32250">MDGCGSGERASASALGGVLLLLLRLVAEPGEEVVEHLVPQVGVVQVRRVPAVRDLHRRAPGKQVEQRRARAPVVLAKHDHRGNLDAAQVGYGVGQVHLERGVHLVAADPLAGARHPQQHVPAHGRHGHEARQLLGAAREERQAQAPAQARAHNHRVVEVQRRQQPRHKLHRVLNLARRGVAKAWHVYGHGPVAQAGEHAQGTQGLPSLRLERLAVQQEHAHVGALLLGPHFPVEHLEAINGDLSGGGRHAGSIQDDVGGHLQLLVVERPPRALNVGQGRVYGAPPSGRSAFFWRSHFL</sequence>
<evidence type="ECO:0000313" key="3">
    <source>
        <dbReference type="EMBL" id="MXU97954.1"/>
    </source>
</evidence>
<accession>A0A6B0V851</accession>
<protein>
    <submittedName>
        <fullName evidence="3">Putative secreted protein</fullName>
    </submittedName>
</protein>